<sequence>MTAVVEVRGVQPTPREGRAAFKAWPAVRRWANLPMLFFVVVMLATAGLSLQVPSDRMAWIFALQLIALYGFIGLSALAHGKVMAMSRAVPISRRPVDWRIDNQAVTVSSADFDSRVGWRSVVAVVEEKDRLIFAASPNTNFILPLRVLDAHQITTVRAIVADVRARGVLGAGVD</sequence>
<dbReference type="EMBL" id="JACIDA010000002">
    <property type="protein sequence ID" value="MBB3872475.1"/>
    <property type="molecule type" value="Genomic_DNA"/>
</dbReference>
<gene>
    <name evidence="3" type="ORF">GGR11_002028</name>
</gene>
<feature type="domain" description="YcxB-like C-terminal" evidence="2">
    <location>
        <begin position="100"/>
        <end position="159"/>
    </location>
</feature>
<feature type="transmembrane region" description="Helical" evidence="1">
    <location>
        <begin position="30"/>
        <end position="52"/>
    </location>
</feature>
<evidence type="ECO:0000259" key="2">
    <source>
        <dbReference type="Pfam" id="PF14317"/>
    </source>
</evidence>
<organism evidence="3 4">
    <name type="scientific">Brevundimonas mediterranea</name>
    <dbReference type="NCBI Taxonomy" id="74329"/>
    <lineage>
        <taxon>Bacteria</taxon>
        <taxon>Pseudomonadati</taxon>
        <taxon>Pseudomonadota</taxon>
        <taxon>Alphaproteobacteria</taxon>
        <taxon>Caulobacterales</taxon>
        <taxon>Caulobacteraceae</taxon>
        <taxon>Brevundimonas</taxon>
    </lineage>
</organism>
<keyword evidence="1" id="KW-0812">Transmembrane</keyword>
<evidence type="ECO:0000313" key="3">
    <source>
        <dbReference type="EMBL" id="MBB3872475.1"/>
    </source>
</evidence>
<dbReference type="Proteomes" id="UP000532936">
    <property type="component" value="Unassembled WGS sequence"/>
</dbReference>
<proteinExistence type="predicted"/>
<accession>A0A7W6A6D9</accession>
<comment type="caution">
    <text evidence="3">The sequence shown here is derived from an EMBL/GenBank/DDBJ whole genome shotgun (WGS) entry which is preliminary data.</text>
</comment>
<reference evidence="3 4" key="1">
    <citation type="submission" date="2020-08" db="EMBL/GenBank/DDBJ databases">
        <title>Genomic Encyclopedia of Type Strains, Phase IV (KMG-IV): sequencing the most valuable type-strain genomes for metagenomic binning, comparative biology and taxonomic classification.</title>
        <authorList>
            <person name="Goeker M."/>
        </authorList>
    </citation>
    <scope>NUCLEOTIDE SEQUENCE [LARGE SCALE GENOMIC DNA]</scope>
    <source>
        <strain evidence="3 4">DSM 14878</strain>
    </source>
</reference>
<dbReference type="InterPro" id="IPR025588">
    <property type="entry name" value="YcxB-like_C"/>
</dbReference>
<name>A0A7W6A6D9_9CAUL</name>
<dbReference type="RefSeq" id="WP_183196630.1">
    <property type="nucleotide sequence ID" value="NZ_JACIDA010000002.1"/>
</dbReference>
<keyword evidence="1" id="KW-1133">Transmembrane helix</keyword>
<protein>
    <recommendedName>
        <fullName evidence="2">YcxB-like C-terminal domain-containing protein</fullName>
    </recommendedName>
</protein>
<dbReference type="Pfam" id="PF14317">
    <property type="entry name" value="YcxB"/>
    <property type="match status" value="1"/>
</dbReference>
<dbReference type="AlphaFoldDB" id="A0A7W6A6D9"/>
<evidence type="ECO:0000313" key="4">
    <source>
        <dbReference type="Proteomes" id="UP000532936"/>
    </source>
</evidence>
<evidence type="ECO:0000256" key="1">
    <source>
        <dbReference type="SAM" id="Phobius"/>
    </source>
</evidence>
<keyword evidence="1" id="KW-0472">Membrane</keyword>
<feature type="transmembrane region" description="Helical" evidence="1">
    <location>
        <begin position="58"/>
        <end position="78"/>
    </location>
</feature>